<evidence type="ECO:0000313" key="3">
    <source>
        <dbReference type="Proteomes" id="UP001266099"/>
    </source>
</evidence>
<sequence>MEEIVRLAVKPIAFFGMAVITVGLIYLGLQLRDGLAGGGGETRKALALIVAGGVVVGFASLYGFTKL</sequence>
<evidence type="ECO:0000313" key="2">
    <source>
        <dbReference type="EMBL" id="MDR6939242.1"/>
    </source>
</evidence>
<dbReference type="RefSeq" id="WP_309955776.1">
    <property type="nucleotide sequence ID" value="NZ_JAVDUJ010000001.1"/>
</dbReference>
<evidence type="ECO:0000256" key="1">
    <source>
        <dbReference type="SAM" id="Phobius"/>
    </source>
</evidence>
<name>A0ABU1T1J5_9ACTO</name>
<organism evidence="2 3">
    <name type="scientific">Arcanobacterium hippocoleae</name>
    <dbReference type="NCBI Taxonomy" id="149017"/>
    <lineage>
        <taxon>Bacteria</taxon>
        <taxon>Bacillati</taxon>
        <taxon>Actinomycetota</taxon>
        <taxon>Actinomycetes</taxon>
        <taxon>Actinomycetales</taxon>
        <taxon>Actinomycetaceae</taxon>
        <taxon>Arcanobacterium</taxon>
    </lineage>
</organism>
<keyword evidence="1" id="KW-0472">Membrane</keyword>
<reference evidence="2 3" key="1">
    <citation type="submission" date="2023-07" db="EMBL/GenBank/DDBJ databases">
        <title>Sequencing the genomes of 1000 actinobacteria strains.</title>
        <authorList>
            <person name="Klenk H.-P."/>
        </authorList>
    </citation>
    <scope>NUCLEOTIDE SEQUENCE [LARGE SCALE GENOMIC DNA]</scope>
    <source>
        <strain evidence="2 3">DSM 15539</strain>
    </source>
</reference>
<feature type="transmembrane region" description="Helical" evidence="1">
    <location>
        <begin position="12"/>
        <end position="29"/>
    </location>
</feature>
<comment type="caution">
    <text evidence="2">The sequence shown here is derived from an EMBL/GenBank/DDBJ whole genome shotgun (WGS) entry which is preliminary data.</text>
</comment>
<accession>A0ABU1T1J5</accession>
<keyword evidence="3" id="KW-1185">Reference proteome</keyword>
<keyword evidence="1" id="KW-1133">Transmembrane helix</keyword>
<gene>
    <name evidence="2" type="ORF">J2S36_000785</name>
</gene>
<dbReference type="Proteomes" id="UP001266099">
    <property type="component" value="Unassembled WGS sequence"/>
</dbReference>
<proteinExistence type="predicted"/>
<protein>
    <submittedName>
        <fullName evidence="2">Uncharacterized protein</fullName>
    </submittedName>
</protein>
<keyword evidence="1" id="KW-0812">Transmembrane</keyword>
<dbReference type="EMBL" id="JAVDUJ010000001">
    <property type="protein sequence ID" value="MDR6939242.1"/>
    <property type="molecule type" value="Genomic_DNA"/>
</dbReference>
<feature type="transmembrane region" description="Helical" evidence="1">
    <location>
        <begin position="45"/>
        <end position="64"/>
    </location>
</feature>